<dbReference type="EnsemblMetazoa" id="Aqu2.1.07994_001">
    <property type="protein sequence ID" value="Aqu2.1.07994_001"/>
    <property type="gene ID" value="Aqu2.1.07994"/>
</dbReference>
<name>A0A1X7T0P6_AMPQE</name>
<evidence type="ECO:0000313" key="1">
    <source>
        <dbReference type="EnsemblMetazoa" id="Aqu2.1.07994_001"/>
    </source>
</evidence>
<reference evidence="1" key="1">
    <citation type="submission" date="2017-05" db="UniProtKB">
        <authorList>
            <consortium name="EnsemblMetazoa"/>
        </authorList>
    </citation>
    <scope>IDENTIFICATION</scope>
</reference>
<protein>
    <submittedName>
        <fullName evidence="1">Uncharacterized protein</fullName>
    </submittedName>
</protein>
<sequence length="99" mass="10813">MSEPGSSYDRKMVEEHKEVLVVVVEVMGLLVEVPGVGDLGEKEESGAGQRIITAEEGKNGGRPRSCSRVIFMELDLGTKGEVRERKRRERNGVAAATTQ</sequence>
<dbReference type="AlphaFoldDB" id="A0A1X7T0P6"/>
<proteinExistence type="predicted"/>
<dbReference type="InParanoid" id="A0A1X7T0P6"/>
<accession>A0A1X7T0P6</accession>
<organism evidence="1">
    <name type="scientific">Amphimedon queenslandica</name>
    <name type="common">Sponge</name>
    <dbReference type="NCBI Taxonomy" id="400682"/>
    <lineage>
        <taxon>Eukaryota</taxon>
        <taxon>Metazoa</taxon>
        <taxon>Porifera</taxon>
        <taxon>Demospongiae</taxon>
        <taxon>Heteroscleromorpha</taxon>
        <taxon>Haplosclerida</taxon>
        <taxon>Niphatidae</taxon>
        <taxon>Amphimedon</taxon>
    </lineage>
</organism>